<reference evidence="2" key="1">
    <citation type="submission" date="2023-07" db="EMBL/GenBank/DDBJ databases">
        <title>A chromosome-level genome assembly of Lolium multiflorum.</title>
        <authorList>
            <person name="Chen Y."/>
            <person name="Copetti D."/>
            <person name="Kolliker R."/>
            <person name="Studer B."/>
        </authorList>
    </citation>
    <scope>NUCLEOTIDE SEQUENCE</scope>
    <source>
        <strain evidence="2">02402/16</strain>
        <tissue evidence="2">Leaf</tissue>
    </source>
</reference>
<dbReference type="EMBL" id="JAUUTY010000005">
    <property type="protein sequence ID" value="KAK1632506.1"/>
    <property type="molecule type" value="Genomic_DNA"/>
</dbReference>
<dbReference type="SUPFAM" id="SSF81383">
    <property type="entry name" value="F-box domain"/>
    <property type="match status" value="1"/>
</dbReference>
<feature type="domain" description="F-box" evidence="1">
    <location>
        <begin position="17"/>
        <end position="63"/>
    </location>
</feature>
<evidence type="ECO:0000313" key="3">
    <source>
        <dbReference type="Proteomes" id="UP001231189"/>
    </source>
</evidence>
<organism evidence="2 3">
    <name type="scientific">Lolium multiflorum</name>
    <name type="common">Italian ryegrass</name>
    <name type="synonym">Lolium perenne subsp. multiflorum</name>
    <dbReference type="NCBI Taxonomy" id="4521"/>
    <lineage>
        <taxon>Eukaryota</taxon>
        <taxon>Viridiplantae</taxon>
        <taxon>Streptophyta</taxon>
        <taxon>Embryophyta</taxon>
        <taxon>Tracheophyta</taxon>
        <taxon>Spermatophyta</taxon>
        <taxon>Magnoliopsida</taxon>
        <taxon>Liliopsida</taxon>
        <taxon>Poales</taxon>
        <taxon>Poaceae</taxon>
        <taxon>BOP clade</taxon>
        <taxon>Pooideae</taxon>
        <taxon>Poodae</taxon>
        <taxon>Poeae</taxon>
        <taxon>Poeae Chloroplast Group 2 (Poeae type)</taxon>
        <taxon>Loliodinae</taxon>
        <taxon>Loliinae</taxon>
        <taxon>Lolium</taxon>
    </lineage>
</organism>
<proteinExistence type="predicted"/>
<dbReference type="AlphaFoldDB" id="A0AAD8W4Q9"/>
<sequence length="457" mass="51611">MLPRGSKTQKTAADVDAASIAQLPSDVIAVILLRLPASDLRRCRRVCKEWRDIISDPSFIDAHQVHGPRAPTHTIVFYPGSRPADGAHESLNGGGFLFDEQWRVTARFTVDQSAEMIGTCTGLLCFRVSAHGVIKVVEPFTGESISLPLPPTANAKTCSTTAYCFGFDARARRYKIVHGAFEGKVNYDGYFFRPRVQQELQVLTVGADTDWRTVRIRGERHGVLYGAPACDDGAAVYWYAVHRSTEHHGDVYRNVRFDLATEKVTSRFRRLVDGVISCEYSPKLYLLHMIGIRWFGEVNLEDGCSWWKHVDAVPHEVYCVTHSTGQCLWGRRALQRGHLLLRQQKEGDLHAHAILKSSESTLDIDYQWKRDSKPSIEIGCEEEDLTDTEKYRFFPVRRFCQDSSEVDLPVTVRLPPQRQAITTFAYVPTVSPAPFALYLGTSLKDLHKLINSVDNFH</sequence>
<dbReference type="InterPro" id="IPR017451">
    <property type="entry name" value="F-box-assoc_interact_dom"/>
</dbReference>
<protein>
    <recommendedName>
        <fullName evidence="1">F-box domain-containing protein</fullName>
    </recommendedName>
</protein>
<dbReference type="Proteomes" id="UP001231189">
    <property type="component" value="Unassembled WGS sequence"/>
</dbReference>
<comment type="caution">
    <text evidence="2">The sequence shown here is derived from an EMBL/GenBank/DDBJ whole genome shotgun (WGS) entry which is preliminary data.</text>
</comment>
<dbReference type="CDD" id="cd22157">
    <property type="entry name" value="F-box_AtFBW1-like"/>
    <property type="match status" value="1"/>
</dbReference>
<dbReference type="PANTHER" id="PTHR31672">
    <property type="entry name" value="BNACNNG10540D PROTEIN"/>
    <property type="match status" value="1"/>
</dbReference>
<gene>
    <name evidence="2" type="ORF">QYE76_006821</name>
</gene>
<dbReference type="InterPro" id="IPR036047">
    <property type="entry name" value="F-box-like_dom_sf"/>
</dbReference>
<keyword evidence="3" id="KW-1185">Reference proteome</keyword>
<dbReference type="PANTHER" id="PTHR31672:SF13">
    <property type="entry name" value="F-BOX PROTEIN CPR30-LIKE"/>
    <property type="match status" value="1"/>
</dbReference>
<dbReference type="InterPro" id="IPR050796">
    <property type="entry name" value="SCF_F-box_component"/>
</dbReference>
<name>A0AAD8W4Q9_LOLMU</name>
<dbReference type="Pfam" id="PF00646">
    <property type="entry name" value="F-box"/>
    <property type="match status" value="1"/>
</dbReference>
<evidence type="ECO:0000259" key="1">
    <source>
        <dbReference type="PROSITE" id="PS50181"/>
    </source>
</evidence>
<dbReference type="SMART" id="SM00256">
    <property type="entry name" value="FBOX"/>
    <property type="match status" value="1"/>
</dbReference>
<dbReference type="PROSITE" id="PS50181">
    <property type="entry name" value="FBOX"/>
    <property type="match status" value="1"/>
</dbReference>
<evidence type="ECO:0000313" key="2">
    <source>
        <dbReference type="EMBL" id="KAK1632506.1"/>
    </source>
</evidence>
<dbReference type="NCBIfam" id="TIGR01640">
    <property type="entry name" value="F_box_assoc_1"/>
    <property type="match status" value="1"/>
</dbReference>
<dbReference type="InterPro" id="IPR001810">
    <property type="entry name" value="F-box_dom"/>
</dbReference>
<accession>A0AAD8W4Q9</accession>
<dbReference type="Gene3D" id="1.20.1280.50">
    <property type="match status" value="1"/>
</dbReference>